<dbReference type="AlphaFoldDB" id="A0A1B8GVP3"/>
<evidence type="ECO:0008006" key="4">
    <source>
        <dbReference type="Google" id="ProtNLM"/>
    </source>
</evidence>
<evidence type="ECO:0000256" key="1">
    <source>
        <dbReference type="SAM" id="MobiDB-lite"/>
    </source>
</evidence>
<sequence length="215" mass="24356">MAVIASELPPTQAPQVRNQPPQPPTHYPPQPLPLPPHLDPAIRATRLDVINAGSSCLIHLPSNHVRKNVYPERLDESFIDSLELESRIYQRLPKKHPRLLEMISYSRDEGLILEYMPEGDLGSYIRGEEPRTRSCLLFALGSTIYEIMTGKEPYLELKDDEVTALFEEKKFPSVVQLPCGDVMMKCWLSEVHSAEEVRALIEAKLQDCKAEVSNV</sequence>
<evidence type="ECO:0000313" key="2">
    <source>
        <dbReference type="EMBL" id="OBT99915.1"/>
    </source>
</evidence>
<dbReference type="InterPro" id="IPR011009">
    <property type="entry name" value="Kinase-like_dom_sf"/>
</dbReference>
<dbReference type="RefSeq" id="XP_018133648.1">
    <property type="nucleotide sequence ID" value="XM_018271533.1"/>
</dbReference>
<dbReference type="STRING" id="342668.A0A1B8GVP3"/>
<dbReference type="SUPFAM" id="SSF56112">
    <property type="entry name" value="Protein kinase-like (PK-like)"/>
    <property type="match status" value="1"/>
</dbReference>
<organism evidence="2 3">
    <name type="scientific">Pseudogymnoascus verrucosus</name>
    <dbReference type="NCBI Taxonomy" id="342668"/>
    <lineage>
        <taxon>Eukaryota</taxon>
        <taxon>Fungi</taxon>
        <taxon>Dikarya</taxon>
        <taxon>Ascomycota</taxon>
        <taxon>Pezizomycotina</taxon>
        <taxon>Leotiomycetes</taxon>
        <taxon>Thelebolales</taxon>
        <taxon>Thelebolaceae</taxon>
        <taxon>Pseudogymnoascus</taxon>
    </lineage>
</organism>
<feature type="region of interest" description="Disordered" evidence="1">
    <location>
        <begin position="1"/>
        <end position="38"/>
    </location>
</feature>
<reference evidence="2 3" key="1">
    <citation type="submission" date="2016-03" db="EMBL/GenBank/DDBJ databases">
        <title>Comparative genomics of Pseudogymnoascus destructans, the fungus causing white-nose syndrome of bats.</title>
        <authorList>
            <person name="Palmer J.M."/>
            <person name="Drees K.P."/>
            <person name="Foster J.T."/>
            <person name="Lindner D.L."/>
        </authorList>
    </citation>
    <scope>NUCLEOTIDE SEQUENCE [LARGE SCALE GENOMIC DNA]</scope>
    <source>
        <strain evidence="2 3">UAMH 10579</strain>
    </source>
</reference>
<accession>A0A1B8GVP3</accession>
<dbReference type="EMBL" id="KV460211">
    <property type="protein sequence ID" value="OBT99915.1"/>
    <property type="molecule type" value="Genomic_DNA"/>
</dbReference>
<keyword evidence="3" id="KW-1185">Reference proteome</keyword>
<dbReference type="GeneID" id="28835405"/>
<proteinExistence type="predicted"/>
<protein>
    <recommendedName>
        <fullName evidence="4">Protein kinase domain-containing protein</fullName>
    </recommendedName>
</protein>
<dbReference type="Proteomes" id="UP000091956">
    <property type="component" value="Unassembled WGS sequence"/>
</dbReference>
<name>A0A1B8GVP3_9PEZI</name>
<gene>
    <name evidence="2" type="ORF">VE01_02019</name>
</gene>
<dbReference type="OrthoDB" id="1668230at2759"/>
<reference evidence="3" key="2">
    <citation type="journal article" date="2018" name="Nat. Commun.">
        <title>Extreme sensitivity to ultraviolet light in the fungal pathogen causing white-nose syndrome of bats.</title>
        <authorList>
            <person name="Palmer J.M."/>
            <person name="Drees K.P."/>
            <person name="Foster J.T."/>
            <person name="Lindner D.L."/>
        </authorList>
    </citation>
    <scope>NUCLEOTIDE SEQUENCE [LARGE SCALE GENOMIC DNA]</scope>
    <source>
        <strain evidence="3">UAMH 10579</strain>
    </source>
</reference>
<feature type="compositionally biased region" description="Pro residues" evidence="1">
    <location>
        <begin position="20"/>
        <end position="38"/>
    </location>
</feature>
<evidence type="ECO:0000313" key="3">
    <source>
        <dbReference type="Proteomes" id="UP000091956"/>
    </source>
</evidence>
<dbReference type="Gene3D" id="1.10.510.10">
    <property type="entry name" value="Transferase(Phosphotransferase) domain 1"/>
    <property type="match status" value="1"/>
</dbReference>